<dbReference type="RefSeq" id="WP_377477595.1">
    <property type="nucleotide sequence ID" value="NZ_JBHLWO010000002.1"/>
</dbReference>
<dbReference type="Proteomes" id="UP001589774">
    <property type="component" value="Unassembled WGS sequence"/>
</dbReference>
<dbReference type="InterPro" id="IPR002347">
    <property type="entry name" value="SDR_fam"/>
</dbReference>
<dbReference type="InterPro" id="IPR036291">
    <property type="entry name" value="NAD(P)-bd_dom_sf"/>
</dbReference>
<keyword evidence="1" id="KW-0560">Oxidoreductase</keyword>
<dbReference type="Gene3D" id="3.40.50.720">
    <property type="entry name" value="NAD(P)-binding Rossmann-like Domain"/>
    <property type="match status" value="1"/>
</dbReference>
<sequence>MKKSILITGGSSGIGEGLARHFHAKGWRVLITGRNQKRLSALKNELPGLYTAEYDSLQEGQEQQFIEFIQDEWAGRLDVLVNNAGHVALTPLEGVHKTVLEAMYRVHLIAPTMLTSVCLPFLAKTKGQVVNVSSSHGTKAFAQLSAYGSAKAGLNMLTKIWALELAPLGIRVNSLAPGPTDTPVLAHAGLSEEIIAAIHREEAESVPLMRRGSVEDMVANAALLIDSGSTWVTGVVLPVDGGVSIS</sequence>
<keyword evidence="2" id="KW-1185">Reference proteome</keyword>
<protein>
    <submittedName>
        <fullName evidence="1">SDR family NAD(P)-dependent oxidoreductase</fullName>
        <ecNumber evidence="1">1.1.1.-</ecNumber>
    </submittedName>
</protein>
<dbReference type="PRINTS" id="PR00080">
    <property type="entry name" value="SDRFAMILY"/>
</dbReference>
<evidence type="ECO:0000313" key="1">
    <source>
        <dbReference type="EMBL" id="MFC0320696.1"/>
    </source>
</evidence>
<comment type="caution">
    <text evidence="1">The sequence shown here is derived from an EMBL/GenBank/DDBJ whole genome shotgun (WGS) entry which is preliminary data.</text>
</comment>
<dbReference type="GO" id="GO:0016491">
    <property type="term" value="F:oxidoreductase activity"/>
    <property type="evidence" value="ECO:0007669"/>
    <property type="project" value="UniProtKB-KW"/>
</dbReference>
<accession>A0ABV6HPP6</accession>
<dbReference type="PANTHER" id="PTHR43975:SF2">
    <property type="entry name" value="EG:BACR7A4.14 PROTEIN-RELATED"/>
    <property type="match status" value="1"/>
</dbReference>
<dbReference type="Pfam" id="PF13561">
    <property type="entry name" value="adh_short_C2"/>
    <property type="match status" value="1"/>
</dbReference>
<evidence type="ECO:0000313" key="2">
    <source>
        <dbReference type="Proteomes" id="UP001589774"/>
    </source>
</evidence>
<dbReference type="SUPFAM" id="SSF51735">
    <property type="entry name" value="NAD(P)-binding Rossmann-fold domains"/>
    <property type="match status" value="1"/>
</dbReference>
<dbReference type="PROSITE" id="PS00061">
    <property type="entry name" value="ADH_SHORT"/>
    <property type="match status" value="1"/>
</dbReference>
<name>A0ABV6HPP6_9SPHI</name>
<gene>
    <name evidence="1" type="ORF">ACFFI0_20390</name>
</gene>
<dbReference type="PRINTS" id="PR00081">
    <property type="entry name" value="GDHRDH"/>
</dbReference>
<dbReference type="EMBL" id="JBHLWO010000002">
    <property type="protein sequence ID" value="MFC0320696.1"/>
    <property type="molecule type" value="Genomic_DNA"/>
</dbReference>
<dbReference type="EC" id="1.1.1.-" evidence="1"/>
<dbReference type="InterPro" id="IPR020904">
    <property type="entry name" value="Sc_DH/Rdtase_CS"/>
</dbReference>
<proteinExistence type="predicted"/>
<organism evidence="1 2">
    <name type="scientific">Olivibacter oleidegradans</name>
    <dbReference type="NCBI Taxonomy" id="760123"/>
    <lineage>
        <taxon>Bacteria</taxon>
        <taxon>Pseudomonadati</taxon>
        <taxon>Bacteroidota</taxon>
        <taxon>Sphingobacteriia</taxon>
        <taxon>Sphingobacteriales</taxon>
        <taxon>Sphingobacteriaceae</taxon>
        <taxon>Olivibacter</taxon>
    </lineage>
</organism>
<dbReference type="CDD" id="cd05233">
    <property type="entry name" value="SDR_c"/>
    <property type="match status" value="1"/>
</dbReference>
<reference evidence="1 2" key="1">
    <citation type="submission" date="2024-09" db="EMBL/GenBank/DDBJ databases">
        <authorList>
            <person name="Sun Q."/>
            <person name="Mori K."/>
        </authorList>
    </citation>
    <scope>NUCLEOTIDE SEQUENCE [LARGE SCALE GENOMIC DNA]</scope>
    <source>
        <strain evidence="1 2">CCM 7765</strain>
    </source>
</reference>
<dbReference type="PANTHER" id="PTHR43975">
    <property type="entry name" value="ZGC:101858"/>
    <property type="match status" value="1"/>
</dbReference>